<comment type="caution">
    <text evidence="5">The sequence shown here is derived from an EMBL/GenBank/DDBJ whole genome shotgun (WGS) entry which is preliminary data.</text>
</comment>
<name>A0A5C4W159_9ACTN</name>
<evidence type="ECO:0000256" key="2">
    <source>
        <dbReference type="ARBA" id="ARBA00007639"/>
    </source>
</evidence>
<reference evidence="5 6" key="1">
    <citation type="journal article" date="2016" name="Int. J. Syst. Evol. Microbiol.">
        <title>Nocardioides albidus sp. nov., an actinobacterium isolated from garden soil.</title>
        <authorList>
            <person name="Singh H."/>
            <person name="Du J."/>
            <person name="Trinh H."/>
            <person name="Won K."/>
            <person name="Yang J.E."/>
            <person name="Yin C."/>
            <person name="Kook M."/>
            <person name="Yi T.H."/>
        </authorList>
    </citation>
    <scope>NUCLEOTIDE SEQUENCE [LARGE SCALE GENOMIC DNA]</scope>
    <source>
        <strain evidence="5 6">CCTCC AB 2015297</strain>
    </source>
</reference>
<accession>A0A5C4W159</accession>
<dbReference type="GO" id="GO:0030313">
    <property type="term" value="C:cell envelope"/>
    <property type="evidence" value="ECO:0007669"/>
    <property type="project" value="UniProtKB-SubCell"/>
</dbReference>
<dbReference type="InterPro" id="IPR025997">
    <property type="entry name" value="SBP_2_dom"/>
</dbReference>
<evidence type="ECO:0000256" key="3">
    <source>
        <dbReference type="ARBA" id="ARBA00022729"/>
    </source>
</evidence>
<dbReference type="PANTHER" id="PTHR46847">
    <property type="entry name" value="D-ALLOSE-BINDING PERIPLASMIC PROTEIN-RELATED"/>
    <property type="match status" value="1"/>
</dbReference>
<dbReference type="InterPro" id="IPR028082">
    <property type="entry name" value="Peripla_BP_I"/>
</dbReference>
<comment type="similarity">
    <text evidence="2">Belongs to the bacterial solute-binding protein 2 family.</text>
</comment>
<dbReference type="PANTHER" id="PTHR46847:SF1">
    <property type="entry name" value="D-ALLOSE-BINDING PERIPLASMIC PROTEIN-RELATED"/>
    <property type="match status" value="1"/>
</dbReference>
<evidence type="ECO:0000256" key="1">
    <source>
        <dbReference type="ARBA" id="ARBA00004196"/>
    </source>
</evidence>
<dbReference type="AlphaFoldDB" id="A0A5C4W159"/>
<comment type="subcellular location">
    <subcellularLocation>
        <location evidence="1">Cell envelope</location>
    </subcellularLocation>
</comment>
<protein>
    <submittedName>
        <fullName evidence="5">Sugar ABC transporter substrate-binding protein</fullName>
    </submittedName>
</protein>
<organism evidence="5 6">
    <name type="scientific">Nocardioides albidus</name>
    <dbReference type="NCBI Taxonomy" id="1517589"/>
    <lineage>
        <taxon>Bacteria</taxon>
        <taxon>Bacillati</taxon>
        <taxon>Actinomycetota</taxon>
        <taxon>Actinomycetes</taxon>
        <taxon>Propionibacteriales</taxon>
        <taxon>Nocardioidaceae</taxon>
        <taxon>Nocardioides</taxon>
    </lineage>
</organism>
<dbReference type="GO" id="GO:0030246">
    <property type="term" value="F:carbohydrate binding"/>
    <property type="evidence" value="ECO:0007669"/>
    <property type="project" value="UniProtKB-ARBA"/>
</dbReference>
<keyword evidence="6" id="KW-1185">Reference proteome</keyword>
<evidence type="ECO:0000313" key="5">
    <source>
        <dbReference type="EMBL" id="TNM41921.1"/>
    </source>
</evidence>
<keyword evidence="3" id="KW-0732">Signal</keyword>
<dbReference type="Gene3D" id="3.40.50.2300">
    <property type="match status" value="2"/>
</dbReference>
<dbReference type="EMBL" id="VDMP01000021">
    <property type="protein sequence ID" value="TNM41921.1"/>
    <property type="molecule type" value="Genomic_DNA"/>
</dbReference>
<sequence length="407" mass="42341">MTHITGTRGCAPRKPRHRLLMASLTAGLVFLSACGGSGGSGGGGKTSEEVLSDATAAVRANRGGQDAPLPASGPAPQAGQNIWVVCSTMAAEGCSVPAESAKEAGEAIGWDVTIVDGKGSPEEYANGINSAIAAKADGIILANIDCVNAKSALANAKQAGVKTFAFYAFDCDDPMLASGGAPLFDAQLLLAGGITYQEFSEEHYSRSQADYAIASTDGEAKIIEFTETDILIAQHLNMGFEKRVAECGGCEIVKKVPFTLTDLVTGKLQGKTEAALTQNPQADVVYVPYDAALTAGISQAVVASGRNDDVLVVGGEGLTPNVGFVQDNKGQDFIAGTPARWVGWAAIDGMNRLLQGEPQVDSGIGYQTIDSKGPFPSETTYYDGNVDADGKPKQDYEANYRKIWGIS</sequence>
<gene>
    <name evidence="5" type="ORF">FHP29_08080</name>
</gene>
<feature type="domain" description="Periplasmic binding protein" evidence="4">
    <location>
        <begin position="97"/>
        <end position="357"/>
    </location>
</feature>
<dbReference type="SUPFAM" id="SSF53822">
    <property type="entry name" value="Periplasmic binding protein-like I"/>
    <property type="match status" value="1"/>
</dbReference>
<dbReference type="Proteomes" id="UP000313231">
    <property type="component" value="Unassembled WGS sequence"/>
</dbReference>
<dbReference type="Pfam" id="PF13407">
    <property type="entry name" value="Peripla_BP_4"/>
    <property type="match status" value="1"/>
</dbReference>
<evidence type="ECO:0000313" key="6">
    <source>
        <dbReference type="Proteomes" id="UP000313231"/>
    </source>
</evidence>
<evidence type="ECO:0000259" key="4">
    <source>
        <dbReference type="Pfam" id="PF13407"/>
    </source>
</evidence>
<proteinExistence type="inferred from homology"/>